<organism evidence="3 4">
    <name type="scientific">Toxocara canis</name>
    <name type="common">Canine roundworm</name>
    <dbReference type="NCBI Taxonomy" id="6265"/>
    <lineage>
        <taxon>Eukaryota</taxon>
        <taxon>Metazoa</taxon>
        <taxon>Ecdysozoa</taxon>
        <taxon>Nematoda</taxon>
        <taxon>Chromadorea</taxon>
        <taxon>Rhabditida</taxon>
        <taxon>Spirurina</taxon>
        <taxon>Ascaridomorpha</taxon>
        <taxon>Ascaridoidea</taxon>
        <taxon>Toxocaridae</taxon>
        <taxon>Toxocara</taxon>
    </lineage>
</organism>
<dbReference type="SUPFAM" id="SSF49899">
    <property type="entry name" value="Concanavalin A-like lectins/glucanases"/>
    <property type="match status" value="1"/>
</dbReference>
<evidence type="ECO:0000313" key="4">
    <source>
        <dbReference type="WBParaSite" id="TCNE_0001125701-mRNA-1"/>
    </source>
</evidence>
<dbReference type="AlphaFoldDB" id="A0A183URY7"/>
<dbReference type="EMBL" id="UYWY01020796">
    <property type="protein sequence ID" value="VDM42578.1"/>
    <property type="molecule type" value="Genomic_DNA"/>
</dbReference>
<evidence type="ECO:0000313" key="3">
    <source>
        <dbReference type="Proteomes" id="UP000050794"/>
    </source>
</evidence>
<dbReference type="Pfam" id="PF02210">
    <property type="entry name" value="Laminin_G_2"/>
    <property type="match status" value="1"/>
</dbReference>
<keyword evidence="3" id="KW-1185">Reference proteome</keyword>
<proteinExistence type="predicted"/>
<feature type="domain" description="Laminin G" evidence="1">
    <location>
        <begin position="6"/>
        <end position="55"/>
    </location>
</feature>
<accession>A0A183URY7</accession>
<name>A0A183URY7_TOXCA</name>
<dbReference type="InterPro" id="IPR001791">
    <property type="entry name" value="Laminin_G"/>
</dbReference>
<reference evidence="4" key="1">
    <citation type="submission" date="2016-06" db="UniProtKB">
        <authorList>
            <consortium name="WormBaseParasite"/>
        </authorList>
    </citation>
    <scope>IDENTIFICATION</scope>
</reference>
<evidence type="ECO:0000313" key="2">
    <source>
        <dbReference type="EMBL" id="VDM42578.1"/>
    </source>
</evidence>
<dbReference type="Gene3D" id="2.60.120.200">
    <property type="match status" value="1"/>
</dbReference>
<gene>
    <name evidence="2" type="ORF">TCNE_LOCUS11257</name>
</gene>
<dbReference type="WBParaSite" id="TCNE_0001125701-mRNA-1">
    <property type="protein sequence ID" value="TCNE_0001125701-mRNA-1"/>
    <property type="gene ID" value="TCNE_0001125701"/>
</dbReference>
<dbReference type="Proteomes" id="UP000050794">
    <property type="component" value="Unassembled WGS sequence"/>
</dbReference>
<sequence>MGTSARNNRLLLKFRTRNGSIKTYALSAPLSDGKWHRIIFALSGDQIQLSENCHQLIRKQDFDLHFE</sequence>
<reference evidence="2 3" key="2">
    <citation type="submission" date="2018-11" db="EMBL/GenBank/DDBJ databases">
        <authorList>
            <consortium name="Pathogen Informatics"/>
        </authorList>
    </citation>
    <scope>NUCLEOTIDE SEQUENCE [LARGE SCALE GENOMIC DNA]</scope>
</reference>
<dbReference type="InterPro" id="IPR013320">
    <property type="entry name" value="ConA-like_dom_sf"/>
</dbReference>
<protein>
    <submittedName>
        <fullName evidence="4">LAM_G_DOMAIN domain-containing protein</fullName>
    </submittedName>
</protein>
<evidence type="ECO:0000259" key="1">
    <source>
        <dbReference type="Pfam" id="PF02210"/>
    </source>
</evidence>